<evidence type="ECO:0000256" key="1">
    <source>
        <dbReference type="SAM" id="Phobius"/>
    </source>
</evidence>
<feature type="transmembrane region" description="Helical" evidence="1">
    <location>
        <begin position="127"/>
        <end position="149"/>
    </location>
</feature>
<keyword evidence="1" id="KW-1133">Transmembrane helix</keyword>
<reference evidence="3" key="1">
    <citation type="submission" date="2023-04" db="EMBL/GenBank/DDBJ databases">
        <authorList>
            <person name="Vijverberg K."/>
            <person name="Xiong W."/>
            <person name="Schranz E."/>
        </authorList>
    </citation>
    <scope>NUCLEOTIDE SEQUENCE</scope>
</reference>
<feature type="transmembrane region" description="Helical" evidence="1">
    <location>
        <begin position="370"/>
        <end position="392"/>
    </location>
</feature>
<name>A0AA35VJV9_LACSI</name>
<feature type="transmembrane region" description="Helical" evidence="1">
    <location>
        <begin position="156"/>
        <end position="174"/>
    </location>
</feature>
<dbReference type="InterPro" id="IPR007658">
    <property type="entry name" value="DUF594"/>
</dbReference>
<feature type="transmembrane region" description="Helical" evidence="1">
    <location>
        <begin position="82"/>
        <end position="101"/>
    </location>
</feature>
<dbReference type="Pfam" id="PF04578">
    <property type="entry name" value="DUF594"/>
    <property type="match status" value="1"/>
</dbReference>
<evidence type="ECO:0000313" key="4">
    <source>
        <dbReference type="Proteomes" id="UP001177003"/>
    </source>
</evidence>
<gene>
    <name evidence="3" type="ORF">LSALG_LOCUS10449</name>
</gene>
<dbReference type="Proteomes" id="UP001177003">
    <property type="component" value="Chromosome 1"/>
</dbReference>
<feature type="domain" description="DUF4220" evidence="2">
    <location>
        <begin position="84"/>
        <end position="469"/>
    </location>
</feature>
<organism evidence="3 4">
    <name type="scientific">Lactuca saligna</name>
    <name type="common">Willowleaf lettuce</name>
    <dbReference type="NCBI Taxonomy" id="75948"/>
    <lineage>
        <taxon>Eukaryota</taxon>
        <taxon>Viridiplantae</taxon>
        <taxon>Streptophyta</taxon>
        <taxon>Embryophyta</taxon>
        <taxon>Tracheophyta</taxon>
        <taxon>Spermatophyta</taxon>
        <taxon>Magnoliopsida</taxon>
        <taxon>eudicotyledons</taxon>
        <taxon>Gunneridae</taxon>
        <taxon>Pentapetalae</taxon>
        <taxon>asterids</taxon>
        <taxon>campanulids</taxon>
        <taxon>Asterales</taxon>
        <taxon>Asteraceae</taxon>
        <taxon>Cichorioideae</taxon>
        <taxon>Cichorieae</taxon>
        <taxon>Lactucinae</taxon>
        <taxon>Lactuca</taxon>
    </lineage>
</organism>
<dbReference type="EMBL" id="OX465077">
    <property type="protein sequence ID" value="CAI9270114.1"/>
    <property type="molecule type" value="Genomic_DNA"/>
</dbReference>
<sequence length="777" mass="88776">MTPRLPSSSSSSYSSSSGNFNNLLQRKMRRMMVDIPIPPKWKHLWNTWDLRGFIILSLSLQTFLILVAPLRKRTKSNWIIMPLWSAYLLADWAANFAVGLISNSQGNPDERQGKKGERIAVENEDLLAFWAPFLLVHLGGPDTITAFALEDNELWLRHLLGLVFQCIAAVYVFVQSLPQNRLWIPTMLMFLTGIIKYAERTRSLYLASADRFKNSMLTEPDPGPNYAKLMGDYFYKKKANLPTRIQMVPEPDRAAKSANKAKKGNLTELEKVQYGYQFFETFKGLVVDMIFSRKERNQSRDFFLNRTAKDAFKVVEIELNFIYDVLFTKLPVVFGLTGAISRFFSLATICSAIVLFLFKSKANFTDVDIMITYGLLFGALVLDCTALFMLVFSDWTIITLRKSPDVELDKKSRKTRIIGKFLKLMTEGTLQDTKDHAQSTKSESKSRKWKIKFLRRRWSESISTYNLIYYCLHPRPSLQSFAYETLGLSGFMDEIKYVKFESFTPKLKDFIFEEIKAKSELADDLETAKEISSARGDWVIRVEEGWGALLKYVIDVDYDQSLILWHIATELCYNKELKMGTADPKNDNHRHIAKVLSDYMLYLLIMQPSMMSAVAGIGQIRFRDTCAEAKRLFESGKGGEVKVEQNQSQTSTDTRVDWDQINACMKILDVTTEVRPVTVKGDRSKSLLFDSCILAKELMGIEEKDPNKNNKWLIISKVWVELLCYGASHSRANTQAAQVSKGGELITIVWLLMAHFGLGDQFQIDEGQARAKLIVGK</sequence>
<dbReference type="InterPro" id="IPR025315">
    <property type="entry name" value="DUF4220"/>
</dbReference>
<keyword evidence="4" id="KW-1185">Reference proteome</keyword>
<dbReference type="Pfam" id="PF13968">
    <property type="entry name" value="DUF4220"/>
    <property type="match status" value="1"/>
</dbReference>
<keyword evidence="1" id="KW-0472">Membrane</keyword>
<feature type="transmembrane region" description="Helical" evidence="1">
    <location>
        <begin position="332"/>
        <end position="358"/>
    </location>
</feature>
<accession>A0AA35VJV9</accession>
<evidence type="ECO:0000259" key="2">
    <source>
        <dbReference type="Pfam" id="PF13968"/>
    </source>
</evidence>
<feature type="transmembrane region" description="Helical" evidence="1">
    <location>
        <begin position="50"/>
        <end position="70"/>
    </location>
</feature>
<evidence type="ECO:0000313" key="3">
    <source>
        <dbReference type="EMBL" id="CAI9270114.1"/>
    </source>
</evidence>
<protein>
    <recommendedName>
        <fullName evidence="2">DUF4220 domain-containing protein</fullName>
    </recommendedName>
</protein>
<dbReference type="AlphaFoldDB" id="A0AA35VJV9"/>
<proteinExistence type="predicted"/>
<dbReference type="PANTHER" id="PTHR31325">
    <property type="entry name" value="OS01G0798800 PROTEIN-RELATED"/>
    <property type="match status" value="1"/>
</dbReference>
<keyword evidence="1" id="KW-0812">Transmembrane</keyword>